<feature type="domain" description="Inositol polyphosphate-related phosphatase" evidence="2">
    <location>
        <begin position="56"/>
        <end position="110"/>
    </location>
</feature>
<dbReference type="Pfam" id="PF22669">
    <property type="entry name" value="Exo_endo_phos2"/>
    <property type="match status" value="1"/>
</dbReference>
<evidence type="ECO:0000313" key="4">
    <source>
        <dbReference type="Proteomes" id="UP001165065"/>
    </source>
</evidence>
<dbReference type="InterPro" id="IPR036691">
    <property type="entry name" value="Endo/exonu/phosph_ase_sf"/>
</dbReference>
<accession>A0A9W7GK43</accession>
<feature type="region of interest" description="Disordered" evidence="1">
    <location>
        <begin position="35"/>
        <end position="54"/>
    </location>
</feature>
<dbReference type="Gene3D" id="3.60.10.10">
    <property type="entry name" value="Endonuclease/exonuclease/phosphatase"/>
    <property type="match status" value="1"/>
</dbReference>
<evidence type="ECO:0000259" key="2">
    <source>
        <dbReference type="Pfam" id="PF22669"/>
    </source>
</evidence>
<evidence type="ECO:0000256" key="1">
    <source>
        <dbReference type="SAM" id="MobiDB-lite"/>
    </source>
</evidence>
<sequence length="117" mass="13367">MRLDQLSKVRIKGEAWGGLVEGKIGFPMTYKLDKNKGGRGGKRKGKGGGDRWKGLKYDSSAKRRVPSYTDRVLYKPYKLKKGKEEDARTECLWYDWIDEDTGSDHKPVAGEFVIRNI</sequence>
<dbReference type="EMBL" id="BRYA01001542">
    <property type="protein sequence ID" value="GMI45330.1"/>
    <property type="molecule type" value="Genomic_DNA"/>
</dbReference>
<name>A0A9W7GK43_9STRA</name>
<dbReference type="InterPro" id="IPR000300">
    <property type="entry name" value="IPPc"/>
</dbReference>
<keyword evidence="4" id="KW-1185">Reference proteome</keyword>
<gene>
    <name evidence="3" type="ORF">TrCOL_g3256</name>
</gene>
<dbReference type="AlphaFoldDB" id="A0A9W7GK43"/>
<dbReference type="PANTHER" id="PTHR11200">
    <property type="entry name" value="INOSITOL 5-PHOSPHATASE"/>
    <property type="match status" value="1"/>
</dbReference>
<feature type="compositionally biased region" description="Basic residues" evidence="1">
    <location>
        <begin position="37"/>
        <end position="46"/>
    </location>
</feature>
<protein>
    <recommendedName>
        <fullName evidence="2">Inositol polyphosphate-related phosphatase domain-containing protein</fullName>
    </recommendedName>
</protein>
<dbReference type="PANTHER" id="PTHR11200:SF275">
    <property type="entry name" value="LD06095P"/>
    <property type="match status" value="1"/>
</dbReference>
<dbReference type="OrthoDB" id="2248459at2759"/>
<dbReference type="InterPro" id="IPR046985">
    <property type="entry name" value="IP5"/>
</dbReference>
<dbReference type="Proteomes" id="UP001165065">
    <property type="component" value="Unassembled WGS sequence"/>
</dbReference>
<proteinExistence type="predicted"/>
<dbReference type="GO" id="GO:0046856">
    <property type="term" value="P:phosphatidylinositol dephosphorylation"/>
    <property type="evidence" value="ECO:0007669"/>
    <property type="project" value="InterPro"/>
</dbReference>
<organism evidence="3 4">
    <name type="scientific">Triparma columacea</name>
    <dbReference type="NCBI Taxonomy" id="722753"/>
    <lineage>
        <taxon>Eukaryota</taxon>
        <taxon>Sar</taxon>
        <taxon>Stramenopiles</taxon>
        <taxon>Ochrophyta</taxon>
        <taxon>Bolidophyceae</taxon>
        <taxon>Parmales</taxon>
        <taxon>Triparmaceae</taxon>
        <taxon>Triparma</taxon>
    </lineage>
</organism>
<dbReference type="GO" id="GO:0004439">
    <property type="term" value="F:phosphatidylinositol-4,5-bisphosphate 5-phosphatase activity"/>
    <property type="evidence" value="ECO:0007669"/>
    <property type="project" value="TreeGrafter"/>
</dbReference>
<comment type="caution">
    <text evidence="3">The sequence shown here is derived from an EMBL/GenBank/DDBJ whole genome shotgun (WGS) entry which is preliminary data.</text>
</comment>
<evidence type="ECO:0000313" key="3">
    <source>
        <dbReference type="EMBL" id="GMI45330.1"/>
    </source>
</evidence>
<dbReference type="SUPFAM" id="SSF56219">
    <property type="entry name" value="DNase I-like"/>
    <property type="match status" value="1"/>
</dbReference>
<reference evidence="4" key="1">
    <citation type="journal article" date="2023" name="Commun. Biol.">
        <title>Genome analysis of Parmales, the sister group of diatoms, reveals the evolutionary specialization of diatoms from phago-mixotrophs to photoautotrophs.</title>
        <authorList>
            <person name="Ban H."/>
            <person name="Sato S."/>
            <person name="Yoshikawa S."/>
            <person name="Yamada K."/>
            <person name="Nakamura Y."/>
            <person name="Ichinomiya M."/>
            <person name="Sato N."/>
            <person name="Blanc-Mathieu R."/>
            <person name="Endo H."/>
            <person name="Kuwata A."/>
            <person name="Ogata H."/>
        </authorList>
    </citation>
    <scope>NUCLEOTIDE SEQUENCE [LARGE SCALE GENOMIC DNA]</scope>
</reference>